<organism evidence="2 3">
    <name type="scientific">Aliiroseovarius crassostreae</name>
    <dbReference type="NCBI Taxonomy" id="154981"/>
    <lineage>
        <taxon>Bacteria</taxon>
        <taxon>Pseudomonadati</taxon>
        <taxon>Pseudomonadota</taxon>
        <taxon>Alphaproteobacteria</taxon>
        <taxon>Rhodobacterales</taxon>
        <taxon>Paracoccaceae</taxon>
        <taxon>Aliiroseovarius</taxon>
    </lineage>
</organism>
<dbReference type="RefSeq" id="WP_055188333.1">
    <property type="nucleotide sequence ID" value="NZ_FPBS01000001.1"/>
</dbReference>
<sequence length="351" mass="37824">MNTHQATPDLISHLASAELGASCFLERALAFELDDAATPEAPDWIQIFPSGPELNAVDGRAWKMSDPDAFVAAQDVSKAKPIMVDYDHLSSYAPDDNGDQTAAGWIEELEVRDGQVWAKVAWTIRAAKQIAEREWRFVSPEFRAHKKTKEVGILDAVALVNRPAFQMKALARAQTPDGDPKMLKAIAAALGLNDDATEAQILDAIKTKDTELASAKAAQTVPSSKDYMPRADYDQAMARAEKAEGELASAQAEKRDEEVEALIDGAVEAGKIAPASKAHYVKIAKSGDEGFEEVKALCATLPKVVAPSDLDDGDLGKGTSKLTELERETCAQLGISEEDYLKQRAADEAAS</sequence>
<accession>A0A0P7J7B7</accession>
<dbReference type="AlphaFoldDB" id="A0A0P7J7B7"/>
<proteinExistence type="predicted"/>
<keyword evidence="3" id="KW-1185">Reference proteome</keyword>
<keyword evidence="1" id="KW-0175">Coiled coil</keyword>
<dbReference type="STRING" id="154981.AKJ29_16640"/>
<dbReference type="OrthoDB" id="7306769at2"/>
<comment type="caution">
    <text evidence="2">The sequence shown here is derived from an EMBL/GenBank/DDBJ whole genome shotgun (WGS) entry which is preliminary data.</text>
</comment>
<dbReference type="Proteomes" id="UP000050471">
    <property type="component" value="Unassembled WGS sequence"/>
</dbReference>
<feature type="coiled-coil region" evidence="1">
    <location>
        <begin position="233"/>
        <end position="260"/>
    </location>
</feature>
<evidence type="ECO:0000313" key="2">
    <source>
        <dbReference type="EMBL" id="KPN64262.1"/>
    </source>
</evidence>
<dbReference type="PIRSF" id="PIRSF016624">
    <property type="entry name" value="Mu_prophg_I"/>
    <property type="match status" value="1"/>
</dbReference>
<evidence type="ECO:0000313" key="3">
    <source>
        <dbReference type="Proteomes" id="UP000050471"/>
    </source>
</evidence>
<dbReference type="InterPro" id="IPR012106">
    <property type="entry name" value="Phage_Mu_Gp1"/>
</dbReference>
<name>A0A0P7J7B7_9RHOB</name>
<reference evidence="2 3" key="1">
    <citation type="submission" date="2015-09" db="EMBL/GenBank/DDBJ databases">
        <title>Draft genome sequence of Aliiroseovarius crassostreae CV919-312TSm, the causative agent of Roseovarius Oyster Disease (formerly Juvenile Oyster Disease).</title>
        <authorList>
            <person name="Kessner L."/>
            <person name="Spinard E."/>
            <person name="Nelson D."/>
        </authorList>
    </citation>
    <scope>NUCLEOTIDE SEQUENCE [LARGE SCALE GENOMIC DNA]</scope>
    <source>
        <strain evidence="2 3">CV919-312</strain>
    </source>
</reference>
<protein>
    <submittedName>
        <fullName evidence="2">Uncharacterized protein</fullName>
    </submittedName>
</protein>
<gene>
    <name evidence="2" type="ORF">AKJ29_16640</name>
</gene>
<dbReference type="EMBL" id="LKBA01000004">
    <property type="protein sequence ID" value="KPN64262.1"/>
    <property type="molecule type" value="Genomic_DNA"/>
</dbReference>
<evidence type="ECO:0000256" key="1">
    <source>
        <dbReference type="SAM" id="Coils"/>
    </source>
</evidence>
<dbReference type="Pfam" id="PF10123">
    <property type="entry name" value="Mu-like_Pro"/>
    <property type="match status" value="1"/>
</dbReference>